<gene>
    <name evidence="1" type="ORF">LCGC14_3103420</name>
</gene>
<reference evidence="1" key="1">
    <citation type="journal article" date="2015" name="Nature">
        <title>Complex archaea that bridge the gap between prokaryotes and eukaryotes.</title>
        <authorList>
            <person name="Spang A."/>
            <person name="Saw J.H."/>
            <person name="Jorgensen S.L."/>
            <person name="Zaremba-Niedzwiedzka K."/>
            <person name="Martijn J."/>
            <person name="Lind A.E."/>
            <person name="van Eijk R."/>
            <person name="Schleper C."/>
            <person name="Guy L."/>
            <person name="Ettema T.J."/>
        </authorList>
    </citation>
    <scope>NUCLEOTIDE SEQUENCE</scope>
</reference>
<dbReference type="EMBL" id="LAZR01066945">
    <property type="protein sequence ID" value="KKK52585.1"/>
    <property type="molecule type" value="Genomic_DNA"/>
</dbReference>
<organism evidence="1">
    <name type="scientific">marine sediment metagenome</name>
    <dbReference type="NCBI Taxonomy" id="412755"/>
    <lineage>
        <taxon>unclassified sequences</taxon>
        <taxon>metagenomes</taxon>
        <taxon>ecological metagenomes</taxon>
    </lineage>
</organism>
<sequence length="90" mass="10409">MDKYLVATHAMQSGVDQMMYQDTHETLPKHLRVGVNSAMCDNAGLAKLLVKKRIITETEYIEAITQEMKLEVKRYESRLEKITHMKVTLI</sequence>
<accession>A0A0F8WVZ5</accession>
<proteinExistence type="predicted"/>
<name>A0A0F8WVZ5_9ZZZZ</name>
<evidence type="ECO:0000313" key="1">
    <source>
        <dbReference type="EMBL" id="KKK52585.1"/>
    </source>
</evidence>
<dbReference type="AlphaFoldDB" id="A0A0F8WVZ5"/>
<comment type="caution">
    <text evidence="1">The sequence shown here is derived from an EMBL/GenBank/DDBJ whole genome shotgun (WGS) entry which is preliminary data.</text>
</comment>
<protein>
    <submittedName>
        <fullName evidence="1">Uncharacterized protein</fullName>
    </submittedName>
</protein>